<dbReference type="Proteomes" id="UP000027180">
    <property type="component" value="Plasmid pRetIE4771e"/>
</dbReference>
<protein>
    <recommendedName>
        <fullName evidence="3">Nucleotidyltransferase family protein</fullName>
    </recommendedName>
</protein>
<evidence type="ECO:0000313" key="2">
    <source>
        <dbReference type="Proteomes" id="UP000027180"/>
    </source>
</evidence>
<dbReference type="RefSeq" id="WP_040112862.1">
    <property type="nucleotide sequence ID" value="NZ_CP006991.1"/>
</dbReference>
<reference evidence="1 2" key="1">
    <citation type="submission" date="2013-12" db="EMBL/GenBank/DDBJ databases">
        <title>Complete genome sequence of Rhizobium etli bv. mimosae IE4771.</title>
        <authorList>
            <person name="Bustos P."/>
            <person name="Santamaria R.I."/>
            <person name="Lozano L."/>
            <person name="Ormeno-Orrillo E."/>
            <person name="Rogel M.A."/>
            <person name="Romero D."/>
            <person name="Cevallos M.A."/>
            <person name="Martinez-Romero E."/>
            <person name="Gonzalez V."/>
        </authorList>
    </citation>
    <scope>NUCLEOTIDE SEQUENCE [LARGE SCALE GENOMIC DNA]</scope>
    <source>
        <strain evidence="1 2">IE4771</strain>
        <plasmid evidence="2">Plasmid pRetIE4771e</plasmid>
    </source>
</reference>
<organism evidence="1 2">
    <name type="scientific">Rhizobium etli bv. mimosae str. IE4771</name>
    <dbReference type="NCBI Taxonomy" id="1432050"/>
    <lineage>
        <taxon>Bacteria</taxon>
        <taxon>Pseudomonadati</taxon>
        <taxon>Pseudomonadota</taxon>
        <taxon>Alphaproteobacteria</taxon>
        <taxon>Hyphomicrobiales</taxon>
        <taxon>Rhizobiaceae</taxon>
        <taxon>Rhizobium/Agrobacterium group</taxon>
        <taxon>Rhizobium</taxon>
    </lineage>
</organism>
<dbReference type="InterPro" id="IPR039498">
    <property type="entry name" value="NTP_transf_5"/>
</dbReference>
<dbReference type="SUPFAM" id="SSF81301">
    <property type="entry name" value="Nucleotidyltransferase"/>
    <property type="match status" value="1"/>
</dbReference>
<evidence type="ECO:0000313" key="1">
    <source>
        <dbReference type="EMBL" id="AIC31598.1"/>
    </source>
</evidence>
<accession>A0A060I9M5</accession>
<dbReference type="AlphaFoldDB" id="A0A060I9M5"/>
<proteinExistence type="predicted"/>
<dbReference type="Pfam" id="PF14907">
    <property type="entry name" value="NTP_transf_5"/>
    <property type="match status" value="1"/>
</dbReference>
<dbReference type="EMBL" id="CP006991">
    <property type="protein sequence ID" value="AIC31598.1"/>
    <property type="molecule type" value="Genomic_DNA"/>
</dbReference>
<evidence type="ECO:0008006" key="3">
    <source>
        <dbReference type="Google" id="ProtNLM"/>
    </source>
</evidence>
<dbReference type="KEGG" id="rei:IE4771_PE00374"/>
<dbReference type="Gene3D" id="3.30.460.40">
    <property type="match status" value="1"/>
</dbReference>
<gene>
    <name evidence="1" type="ORF">IE4771_PE00374</name>
</gene>
<sequence length="268" mass="30836">MTVRTAGKGRDNDVLIKAKAVPQLIDPAAEPFVTEVVEELVKSRIPFLVAGTYAVCAYTGISRQTKDFDIFCKAGDYARILGHFKSKGYTVEVEDERWLGKVLKGHHFFDVIFASSNGTMPVGDDWFEDARKVEMCGHTVRIVSPTELVWSKCFVQLRHRYDGADVAHVILKAHDAIDWRKLLAYLEVHWEVLLIHILNFRWIYPTERDKIPRWLLEELLDRLKAQQELPLPQMKICRGRMYSRVDFEIDVKEWGFADVGGEGELRGD</sequence>
<geneLocation type="plasmid" evidence="1 2">
    <name>pRetIE4771e</name>
</geneLocation>
<dbReference type="HOGENOM" id="CLU_070788_0_0_5"/>
<name>A0A060I9M5_RHIET</name>
<dbReference type="OrthoDB" id="9782533at2"/>
<keyword evidence="1" id="KW-0614">Plasmid</keyword>
<dbReference type="InterPro" id="IPR043519">
    <property type="entry name" value="NT_sf"/>
</dbReference>